<dbReference type="InterPro" id="IPR041248">
    <property type="entry name" value="YDG"/>
</dbReference>
<dbReference type="NCBIfam" id="TIGR01901">
    <property type="entry name" value="adhes_NPXG"/>
    <property type="match status" value="1"/>
</dbReference>
<dbReference type="SUPFAM" id="SSF51126">
    <property type="entry name" value="Pectin lyase-like"/>
    <property type="match status" value="1"/>
</dbReference>
<comment type="caution">
    <text evidence="2">The sequence shown here is derived from an EMBL/GenBank/DDBJ whole genome shotgun (WGS) entry which is preliminary data.</text>
</comment>
<gene>
    <name evidence="2" type="ORF">D3876_00040</name>
</gene>
<evidence type="ECO:0000313" key="3">
    <source>
        <dbReference type="Proteomes" id="UP000286100"/>
    </source>
</evidence>
<dbReference type="EMBL" id="QYUM01000001">
    <property type="protein sequence ID" value="RJF96382.1"/>
    <property type="molecule type" value="Genomic_DNA"/>
</dbReference>
<name>A0A418WUL3_9SPHN</name>
<proteinExistence type="predicted"/>
<dbReference type="SMART" id="SM00912">
    <property type="entry name" value="Haemagg_act"/>
    <property type="match status" value="1"/>
</dbReference>
<dbReference type="InterPro" id="IPR008638">
    <property type="entry name" value="FhaB/CdiA-like_TPS"/>
</dbReference>
<dbReference type="OrthoDB" id="1776524at2"/>
<dbReference type="Proteomes" id="UP000286100">
    <property type="component" value="Unassembled WGS sequence"/>
</dbReference>
<protein>
    <submittedName>
        <fullName evidence="2">Filamentous hemagglutinin N-terminal domain-containing protein</fullName>
    </submittedName>
</protein>
<reference evidence="2 3" key="1">
    <citation type="submission" date="2018-09" db="EMBL/GenBank/DDBJ databases">
        <authorList>
            <person name="Zhu H."/>
        </authorList>
    </citation>
    <scope>NUCLEOTIDE SEQUENCE [LARGE SCALE GENOMIC DNA]</scope>
    <source>
        <strain evidence="2 3">K2R01-6</strain>
    </source>
</reference>
<organism evidence="2 3">
    <name type="scientific">Sphingomonas cavernae</name>
    <dbReference type="NCBI Taxonomy" id="2320861"/>
    <lineage>
        <taxon>Bacteria</taxon>
        <taxon>Pseudomonadati</taxon>
        <taxon>Pseudomonadota</taxon>
        <taxon>Alphaproteobacteria</taxon>
        <taxon>Sphingomonadales</taxon>
        <taxon>Sphingomonadaceae</taxon>
        <taxon>Sphingomonas</taxon>
    </lineage>
</organism>
<dbReference type="RefSeq" id="WP_119759104.1">
    <property type="nucleotide sequence ID" value="NZ_QYUM01000001.1"/>
</dbReference>
<dbReference type="InterPro" id="IPR011050">
    <property type="entry name" value="Pectin_lyase_fold/virulence"/>
</dbReference>
<dbReference type="Pfam" id="PF18657">
    <property type="entry name" value="YDG"/>
    <property type="match status" value="27"/>
</dbReference>
<evidence type="ECO:0000259" key="1">
    <source>
        <dbReference type="SMART" id="SM00912"/>
    </source>
</evidence>
<dbReference type="Pfam" id="PF05860">
    <property type="entry name" value="TPS"/>
    <property type="match status" value="1"/>
</dbReference>
<feature type="domain" description="Filamentous haemagglutinin FhaB/tRNA nuclease CdiA-like TPS" evidence="1">
    <location>
        <begin position="61"/>
        <end position="172"/>
    </location>
</feature>
<evidence type="ECO:0000313" key="2">
    <source>
        <dbReference type="EMBL" id="RJF96382.1"/>
    </source>
</evidence>
<accession>A0A418WUL3</accession>
<dbReference type="Gene3D" id="2.160.20.10">
    <property type="entry name" value="Single-stranded right-handed beta-helix, Pectin lyase-like"/>
    <property type="match status" value="1"/>
</dbReference>
<keyword evidence="3" id="KW-1185">Reference proteome</keyword>
<dbReference type="InterPro" id="IPR012334">
    <property type="entry name" value="Pectin_lyas_fold"/>
</dbReference>
<sequence>MLRRHLYALLRGTALSTGEARAAGWQVWRRLGGHCRAPDLLCGAIVALGLAAGPVAAQTVPAGLPTGGVFVAGAGQISQPSPTALSITQSSQRGVIDWGAFSIATQHQVHIDNASGATLNRVLGGQISQIDGKLSATGSVYLMNPHGVIVGPGGRVLTGGSFVASTRQIDPGAFMAGGPLAISGTSAGAIVNQGSIVSQSGSVVMIARAVTNSGTIQASKGRVSLAAANDVLLATTDGKAENIFVSFANGGDGDVTQTGRIEAAAAALKTAGGNIFALAGNRDGLVQATGTETINGELWLAAPKGKVEVSGTLAATNVDGSGGTIGVNGKDVRLASSAYVTAAGSKGGEVLVGASHFGTGSELAESLTIESSTTLLAGGALGGGRIETSGKAVDIGTARIDAGKGGLWLLDPSDITIDTALAATITASLDGGTDVTQETASGSGGAGDITVAAPVIWTGSGDLTLDAFRNLAVNQQISGGGSVTLRAAGSTTLAASVASTGNVLVETGSFINQAGAAALTAGGQWLVYSGDPANDTTGGLTPGFYQYAAPFGTAPAAAGNGLLYSIAPSVAISLGAVTKSYDGTTTAFLDDTNTTVTGLINNDDWTLDGVYASKDSATGIAVTANNFQATHDGIPVFGYASNAPVTASTGTINPAVLTASIIGNPTKTYNASAAVALTSANFALAGVAAGETITVSAAATAAYDAANAGNRTVNATFSTPNFSAGSGTSLTNYVLPTVATGPGLINPAQLLISGLTANDKVYDGTTAAVLNTGAASLFGIVGSDVVSLDAGGATGIFATKNVGNAIAVTGTGFTLSGAAAANYVVSQPTGLAANITPAALLVSGLTANDKIYDGTRFATVNTGGLIVSGLIPGDDVVPVAGTGAQIEFASKDVAQDIPVTISGVTLSGVDAGNYNFSFAAGLAADITPRPLTLAANGLPTKIYDGTTNAFVDQSQVALGNFAPGETISLTQASGLNYASKNVGVWDIAISLSPSDFQAAPGTLLSNYLLPTLGTIQGEITAAPLTIIIINNPTKGYDGNANASLGPSNFEVDGFVVGEGATVTQTSGQYASSDAGVWTVTASLDASNFNPDPGTLMSNYIVPSPVTGPGTITRIPLGPGVVIVDITGNPTKVYDGTIVATLSPSDYTLSGFIPGEGAIVTETVGEYADPNAGQKPVFVQLDPTDFLPFPNTNLNNYTLPTEATGVGTILKALLTASIIGNPTRVYDGATRIGLNPSSFLISGLIGSESISVTPGNIGDYDTADAGSRIVSAFFPSQASFIAGPGTLLANYVLPLDASGPGTITPAPLNILNVSAQNKVYDQTTVAQLAGAVTLFGVIAGDDVTLDPSASTGTFATPNVGTGIAVTVAGYTIAGADIGNYQLFQPGGLAANITPRGLTIANVTALDKIYDGTTAATLDGSASLIGVLSGDTVLLNASGSTASFLQSNVGTDLRVNIGGYSIAGPQAGNYSLSQPSGLTADINPRPLSGAILGNPTKTYDGTTQVSLGASNYSLTGFITGEGGAITQSAGAAYDSPNAGARTVNATIVVSDIVPNAGTLLSNYLLPTVISGPGTINPAQLIASIINNPTKVYDATTAAILTSSNFSVQGFVAGEGATVTQTAGIYDSKNAGSRVVTASLAAGDYAPTGGTILTNYVLPVSASGAGTITQAQVQVIDVLALDKIYDGTIAASLDSSNADLTGVFAGDTVNVVSTGATGTFDNKNVGTNKPVTATGYAIAGTDAANYLVLQPVGLFADITQATIALASVTKVYDATTTAPTANSAYTLAGAFGSDDVSVNASGITGDYNDKNVGTGKPVTLAGVALTGADAPNYIISPTTTSEPIGIITPATLNVIGAIALDKTYDQNTIAQLDNTSTALSGVFAGDVVNLSMAATGNFDNPNAGTNKPVTTTAYGISGTDAPNYTLVQPQGLTADINPLEIFLASVTKVYDGTIALPTASSGYGFTGVLSGDTVEAQTSGVTGQYNDSKDVGTAKPVTVNGLTLTGTSGGNYFISSSITDTIGTITQATLTAAIIGNPTKTYDGNANAILTPANFQFTGFVLSEGASVTQTAGAYNSQNVDATTVTASLAGFITPDAGTDLNNYIVPVSASGAGTIDARLLTISGVIANNKVYDGSTAATLNSVGAILNNVVSGDTVALNSAAATGVFASPNVGTAIPVTASGYTLDNNPFGNYVLQQPQGLAADITQALLQLIRVTKVYDGGFALPTVNAAYTLGGVVAGDDVSVNAAAITGGGYATKDVATGIAVDVTGLSLTGTAAGNYSIVNVIDDALIGEITPATLTATIINNPTKTYDGSNAATLTSANYQLTGFVLSEGATVTQTAGLYDSANAGGRIVTATLASGDFTADAGTLLSNYILPTDATGAGTIDPKALLAAIIGNPTKTYDGNATATLIPANYNLVGLVGSESMTINQTVGAYASPNAGPHLVTAALAGTDFTAGAGTLLANYVLPTSAEGLGTINRADLVAAIIGNPTKIFDGNAVATLGAANYQLTGFVAGEGATVTQTLGTYDSANAGARTVTAALGATDFSANTGTLLDNYNLPTSATGPGQIDPRALLALIIGNPTKPYDGTVAATLGPANYQLTGFVGADSAIVTETVGAYDSANAGIRTVTAQLDSGDFTAGGSTLLSNYVLPTQATGPGQIDRLALSAAIIGNPTKTYDGTLAATLTAANYDLTGFIAGEGATVNQTAGLYDGPNAGAHIVTATLGAANFSPNSGTLLDNYILPLTASGAGQIDPRVLRASIIGLPTKTYDGTTAALLTPGNFALAGFVSGEGAAVTETVGVYGTADAGIKLITSSLDSGDFVANSGTLLSNYILPTSAIGSGIISKAQLAALIIGNPTKIYDQTTAATLTSANYALTGFVAGQGATITETAGEYGSPNAGARLVTAMLGSADFVANGGTDLRNYALPLTATGPGTIDPKEITLILLADPTKVYDGTLSAVVPSIQFRAVGFLGSDGLSVESTATGTYADKNVGLHAVLIDASTAKFIALPGTDLANYALRSQAVGIGRITPAPLTATLVDVVKTYDGTTSAVLTPPNFMLNGFVAGEGASVTETVGIFATPDAGLRAISATLDSGDFVANSGTLLSNYNLPTAATGTGLINPAQLGAVIVGNPTKTYDGTLAALLGSANYQLTGFITGQGATVTETAGSYDSINAGARMVTATLETADFTADAGTLLSNYVLPTTASGPGQIDPARLIATLTGVTKIYDGTTAAILNPSNFTLGGLVGSDSMTVTETAGLFASSDAGTRAVTAMLDPTDFAANGSTLLSNYVLPTDAAGLGRIDTRQLLAAIIGNPTKGYDATTAATLASANYALTGFVAGQGATVTETVGVYDSANAGARTVTATLDGTDLVANSGTLLSNYVLPMTATGPGQIDPRALAAAIINNPTRIYNGTTAATLAPSNFALTGFLGSDGATVTQTVGSYDDKNAGSRIVTATLGSGNFTANGSTLLSNYILPTSASGPGQIDRATITAAIIGNPTKTYDGNTDAILTSDNFALSGFAPGEGALVTETFGTYDAREPGDRTVTVALEPDDFTANTGTLFSNYILPTTASGPGTIIPDRDICVRVPTSDCFPDFPDLFLRFGRTVGNPHFYIPYPVVDPIYLGRTNAFSGLPSIVAARSTTPSDTSVVVQSGAPTINSTEQVLIQGRRAKNWQVQSTLPLTVNFLEGPQ</sequence>